<dbReference type="KEGG" id="pshq:F3W81_10045"/>
<name>A0A7L9WPX7_9RHOB</name>
<evidence type="ECO:0000313" key="3">
    <source>
        <dbReference type="Proteomes" id="UP000594118"/>
    </source>
</evidence>
<keyword evidence="1" id="KW-0812">Transmembrane</keyword>
<feature type="transmembrane region" description="Helical" evidence="1">
    <location>
        <begin position="108"/>
        <end position="128"/>
    </location>
</feature>
<reference evidence="2 3" key="1">
    <citation type="submission" date="2019-10" db="EMBL/GenBank/DDBJ databases">
        <title>Pseudopuniceibacterium sp. HQ09 islated from Antarctica.</title>
        <authorList>
            <person name="Liao L."/>
            <person name="Su S."/>
            <person name="Chen B."/>
            <person name="Yu Y."/>
        </authorList>
    </citation>
    <scope>NUCLEOTIDE SEQUENCE [LARGE SCALE GENOMIC DNA]</scope>
    <source>
        <strain evidence="2 3">HQ09</strain>
    </source>
</reference>
<dbReference type="RefSeq" id="WP_193083441.1">
    <property type="nucleotide sequence ID" value="NZ_CP045201.1"/>
</dbReference>
<evidence type="ECO:0000313" key="2">
    <source>
        <dbReference type="EMBL" id="QOL81120.1"/>
    </source>
</evidence>
<proteinExistence type="predicted"/>
<evidence type="ECO:0000256" key="1">
    <source>
        <dbReference type="SAM" id="Phobius"/>
    </source>
</evidence>
<dbReference type="EMBL" id="CP045201">
    <property type="protein sequence ID" value="QOL81120.1"/>
    <property type="molecule type" value="Genomic_DNA"/>
</dbReference>
<dbReference type="AlphaFoldDB" id="A0A7L9WPX7"/>
<gene>
    <name evidence="2" type="ORF">F3W81_10045</name>
</gene>
<keyword evidence="1" id="KW-0472">Membrane</keyword>
<protein>
    <submittedName>
        <fullName evidence="2">Uncharacterized protein</fullName>
    </submittedName>
</protein>
<keyword evidence="3" id="KW-1185">Reference proteome</keyword>
<keyword evidence="1" id="KW-1133">Transmembrane helix</keyword>
<dbReference type="Proteomes" id="UP000594118">
    <property type="component" value="Chromosome"/>
</dbReference>
<accession>A0A7L9WPX7</accession>
<organism evidence="2 3">
    <name type="scientific">Pseudooceanicola spongiae</name>
    <dbReference type="NCBI Taxonomy" id="2613965"/>
    <lineage>
        <taxon>Bacteria</taxon>
        <taxon>Pseudomonadati</taxon>
        <taxon>Pseudomonadota</taxon>
        <taxon>Alphaproteobacteria</taxon>
        <taxon>Rhodobacterales</taxon>
        <taxon>Paracoccaceae</taxon>
        <taxon>Pseudooceanicola</taxon>
    </lineage>
</organism>
<sequence length="129" mass="14573">MNGSSPEWGRVQALDDEKFALAGELALGLLQGQERQDALHELNIDPEMRAAVRAWDEDFVACFFSAVPLEEAPAQQVWSRIEAELFTLPPVPMWKRLLQEAKDPRNRGVVMALALAKLALLIWILYLFV</sequence>